<evidence type="ECO:0000313" key="3">
    <source>
        <dbReference type="EMBL" id="WGE09861.1"/>
    </source>
</evidence>
<gene>
    <name evidence="2" type="ORF">J1G54_10625</name>
    <name evidence="3" type="ORF">QBL01_11725</name>
</gene>
<dbReference type="RefSeq" id="WP_021113097.1">
    <property type="nucleotide sequence ID" value="NZ_CP049088.1"/>
</dbReference>
<dbReference type="EMBL" id="CP121769">
    <property type="protein sequence ID" value="WGE09861.1"/>
    <property type="molecule type" value="Genomic_DNA"/>
</dbReference>
<dbReference type="Proteomes" id="UP001222296">
    <property type="component" value="Chromosome"/>
</dbReference>
<reference evidence="2" key="1">
    <citation type="submission" date="2021-03" db="EMBL/GenBank/DDBJ databases">
        <title>Characterization of a novel Integrative Conjugative Element in Glaesserella parasuis.</title>
        <authorList>
            <person name="Hu G."/>
            <person name="Sun H."/>
        </authorList>
    </citation>
    <scope>NUCLEOTIDE SEQUENCE</scope>
    <source>
        <strain evidence="2">GHP1807</strain>
    </source>
</reference>
<dbReference type="InterPro" id="IPR000305">
    <property type="entry name" value="GIY-YIG_endonuc"/>
</dbReference>
<dbReference type="CDD" id="cd10447">
    <property type="entry name" value="GIY-YIG_unchar_2"/>
    <property type="match status" value="1"/>
</dbReference>
<sequence>MVTHTVIISDRSKDNITVYTKEPAFLVIADRTDLKALKYLEEANKAGIYILLGENQRYVGQASNKIYERLAAHHLDENKSWWNQIIFFGREDGHLDKSQTDYLEKRLIEEFKKTELQLDNNTVGNRSYIEKTSKIKADNIWNLAQEIMDEVAHINIFETTITDEENSTGQYFIELEGHKISGKSYRDNQKQFFLFLLKNSRYRKLVEEFCLNGKPSGNHCIGNEPSFRPNGMKYTTELTKNIYLYHNLSMKDLRKSIQNFADAVGLKIIFHWD</sequence>
<name>A0AAJ6AGN7_GLAPU</name>
<dbReference type="PROSITE" id="PS50164">
    <property type="entry name" value="GIY_YIG"/>
    <property type="match status" value="1"/>
</dbReference>
<reference evidence="3" key="2">
    <citation type="submission" date="2023-04" db="EMBL/GenBank/DDBJ databases">
        <title>Molecular characterization of the Integrative and Conjugative elements harboring multidrug-resistance gene from Glaesserella (Haemophilus) parasuis.</title>
        <authorList>
            <person name="Che Y."/>
            <person name="Zhou L."/>
        </authorList>
    </citation>
    <scope>NUCLEOTIDE SEQUENCE</scope>
    <source>
        <strain evidence="3">Z44</strain>
    </source>
</reference>
<evidence type="ECO:0000259" key="1">
    <source>
        <dbReference type="PROSITE" id="PS50164"/>
    </source>
</evidence>
<organism evidence="3 4">
    <name type="scientific">Glaesserella parasuis</name>
    <name type="common">Haemophilus parasuis</name>
    <dbReference type="NCBI Taxonomy" id="738"/>
    <lineage>
        <taxon>Bacteria</taxon>
        <taxon>Pseudomonadati</taxon>
        <taxon>Pseudomonadota</taxon>
        <taxon>Gammaproteobacteria</taxon>
        <taxon>Pasteurellales</taxon>
        <taxon>Pasteurellaceae</taxon>
        <taxon>Glaesserella</taxon>
    </lineage>
</organism>
<accession>A0AAJ6AGN7</accession>
<dbReference type="Proteomes" id="UP000662736">
    <property type="component" value="Chromosome"/>
</dbReference>
<proteinExistence type="predicted"/>
<dbReference type="EMBL" id="CP071491">
    <property type="protein sequence ID" value="QSX16769.1"/>
    <property type="molecule type" value="Genomic_DNA"/>
</dbReference>
<evidence type="ECO:0000313" key="4">
    <source>
        <dbReference type="Proteomes" id="UP001222296"/>
    </source>
</evidence>
<protein>
    <submittedName>
        <fullName evidence="3">GIY-YIG nuclease family protein</fullName>
    </submittedName>
</protein>
<evidence type="ECO:0000313" key="2">
    <source>
        <dbReference type="EMBL" id="QSX16769.1"/>
    </source>
</evidence>
<dbReference type="AlphaFoldDB" id="A0AAJ6AGN7"/>
<feature type="domain" description="GIY-YIG" evidence="1">
    <location>
        <begin position="44"/>
        <end position="117"/>
    </location>
</feature>